<dbReference type="RefSeq" id="WP_227873582.1">
    <property type="nucleotide sequence ID" value="NZ_BDQK01000006.1"/>
</dbReference>
<gene>
    <name evidence="1" type="ORF">AsFPU1_1497</name>
</gene>
<dbReference type="InterPro" id="IPR037914">
    <property type="entry name" value="SpoVT-AbrB_sf"/>
</dbReference>
<accession>A0A401IFV0</accession>
<keyword evidence="2" id="KW-1185">Reference proteome</keyword>
<dbReference type="Proteomes" id="UP000287247">
    <property type="component" value="Unassembled WGS sequence"/>
</dbReference>
<reference evidence="2" key="1">
    <citation type="submission" date="2017-05" db="EMBL/GenBank/DDBJ databases">
        <title>Physiological properties and genetic analysis related to exopolysaccharide production of fresh-water unicellular cyanobacterium Aphanothece sacrum, Suizenji Nori, that has been cultured as a food source in Japan.</title>
        <authorList>
            <person name="Kanesaki Y."/>
            <person name="Yoshikawa S."/>
            <person name="Ohki K."/>
        </authorList>
    </citation>
    <scope>NUCLEOTIDE SEQUENCE [LARGE SCALE GENOMIC DNA]</scope>
    <source>
        <strain evidence="2">FPU1</strain>
    </source>
</reference>
<evidence type="ECO:0000313" key="2">
    <source>
        <dbReference type="Proteomes" id="UP000287247"/>
    </source>
</evidence>
<name>A0A401IFV0_APHSA</name>
<comment type="caution">
    <text evidence="1">The sequence shown here is derived from an EMBL/GenBank/DDBJ whole genome shotgun (WGS) entry which is preliminary data.</text>
</comment>
<sequence>MENITIQVDPEIAQAYRDADPEQQQKISIFLNAMLKKAVNKKPFLEIMQEASKPAITNRMTLEIIESFFTSGQIPIPPEIKEKLGLYPSMEMYLEIIGNLIQLRKESTPSRGTQLIAAMRGKTTSNLSTDTIMQMTRDSE</sequence>
<dbReference type="AlphaFoldDB" id="A0A401IFV0"/>
<protein>
    <submittedName>
        <fullName evidence="1">Uncharacterized protein</fullName>
    </submittedName>
</protein>
<dbReference type="SUPFAM" id="SSF89447">
    <property type="entry name" value="AbrB/MazE/MraZ-like"/>
    <property type="match status" value="1"/>
</dbReference>
<dbReference type="EMBL" id="BDQK01000006">
    <property type="protein sequence ID" value="GBF80096.1"/>
    <property type="molecule type" value="Genomic_DNA"/>
</dbReference>
<proteinExistence type="predicted"/>
<evidence type="ECO:0000313" key="1">
    <source>
        <dbReference type="EMBL" id="GBF80096.1"/>
    </source>
</evidence>
<organism evidence="1 2">
    <name type="scientific">Aphanothece sacrum FPU1</name>
    <dbReference type="NCBI Taxonomy" id="1920663"/>
    <lineage>
        <taxon>Bacteria</taxon>
        <taxon>Bacillati</taxon>
        <taxon>Cyanobacteriota</taxon>
        <taxon>Cyanophyceae</taxon>
        <taxon>Oscillatoriophycideae</taxon>
        <taxon>Chroococcales</taxon>
        <taxon>Aphanothecaceae</taxon>
        <taxon>Aphanothece</taxon>
    </lineage>
</organism>